<keyword evidence="1" id="KW-0472">Membrane</keyword>
<accession>A0A3E0WJK6</accession>
<dbReference type="Pfam" id="PF09990">
    <property type="entry name" value="DUF2231"/>
    <property type="match status" value="1"/>
</dbReference>
<keyword evidence="1" id="KW-1133">Transmembrane helix</keyword>
<keyword evidence="4" id="KW-1185">Reference proteome</keyword>
<organism evidence="3 4">
    <name type="scientific">Alkalilimnicola ehrlichii</name>
    <dbReference type="NCBI Taxonomy" id="351052"/>
    <lineage>
        <taxon>Bacteria</taxon>
        <taxon>Pseudomonadati</taxon>
        <taxon>Pseudomonadota</taxon>
        <taxon>Gammaproteobacteria</taxon>
        <taxon>Chromatiales</taxon>
        <taxon>Ectothiorhodospiraceae</taxon>
        <taxon>Alkalilimnicola</taxon>
    </lineage>
</organism>
<proteinExistence type="predicted"/>
<evidence type="ECO:0000256" key="1">
    <source>
        <dbReference type="SAM" id="Phobius"/>
    </source>
</evidence>
<evidence type="ECO:0000313" key="3">
    <source>
        <dbReference type="EMBL" id="RFA32055.1"/>
    </source>
</evidence>
<sequence>MWALFSFWLLVGGLAGGAAAAFAGFMDFMLVPQIRRHFSSWSHMLAAIVLMALAAANFVARWNDPLSAVMPWGLFLSVLSFLVLSVAGWLGGKLVFEHNLGPGVKGKS</sequence>
<dbReference type="RefSeq" id="WP_116303976.1">
    <property type="nucleotide sequence ID" value="NZ_NFZV01000035.1"/>
</dbReference>
<dbReference type="Proteomes" id="UP000256763">
    <property type="component" value="Unassembled WGS sequence"/>
</dbReference>
<feature type="transmembrane region" description="Helical" evidence="1">
    <location>
        <begin position="72"/>
        <end position="92"/>
    </location>
</feature>
<feature type="transmembrane region" description="Helical" evidence="1">
    <location>
        <begin position="44"/>
        <end position="60"/>
    </location>
</feature>
<dbReference type="AlphaFoldDB" id="A0A3E0WJK6"/>
<evidence type="ECO:0000259" key="2">
    <source>
        <dbReference type="Pfam" id="PF09990"/>
    </source>
</evidence>
<evidence type="ECO:0000313" key="4">
    <source>
        <dbReference type="Proteomes" id="UP000256763"/>
    </source>
</evidence>
<feature type="domain" description="DUF2231" evidence="2">
    <location>
        <begin position="1"/>
        <end position="101"/>
    </location>
</feature>
<dbReference type="InterPro" id="IPR019251">
    <property type="entry name" value="DUF2231_TM"/>
</dbReference>
<reference evidence="4" key="1">
    <citation type="submission" date="2017-05" db="EMBL/GenBank/DDBJ databases">
        <authorList>
            <person name="Sharma S."/>
            <person name="Sidhu C."/>
            <person name="Pinnaka A.K."/>
        </authorList>
    </citation>
    <scope>NUCLEOTIDE SEQUENCE [LARGE SCALE GENOMIC DNA]</scope>
    <source>
        <strain evidence="4">AK93</strain>
    </source>
</reference>
<protein>
    <recommendedName>
        <fullName evidence="2">DUF2231 domain-containing protein</fullName>
    </recommendedName>
</protein>
<comment type="caution">
    <text evidence="3">The sequence shown here is derived from an EMBL/GenBank/DDBJ whole genome shotgun (WGS) entry which is preliminary data.</text>
</comment>
<keyword evidence="1" id="KW-0812">Transmembrane</keyword>
<name>A0A3E0WJK6_9GAMM</name>
<dbReference type="EMBL" id="NFZW01000035">
    <property type="protein sequence ID" value="RFA32055.1"/>
    <property type="molecule type" value="Genomic_DNA"/>
</dbReference>
<gene>
    <name evidence="3" type="ORF">CAL65_20675</name>
</gene>